<accession>A0A0E9VH64</accession>
<feature type="region of interest" description="Disordered" evidence="1">
    <location>
        <begin position="1"/>
        <end position="71"/>
    </location>
</feature>
<organism evidence="2">
    <name type="scientific">Anguilla anguilla</name>
    <name type="common">European freshwater eel</name>
    <name type="synonym">Muraena anguilla</name>
    <dbReference type="NCBI Taxonomy" id="7936"/>
    <lineage>
        <taxon>Eukaryota</taxon>
        <taxon>Metazoa</taxon>
        <taxon>Chordata</taxon>
        <taxon>Craniata</taxon>
        <taxon>Vertebrata</taxon>
        <taxon>Euteleostomi</taxon>
        <taxon>Actinopterygii</taxon>
        <taxon>Neopterygii</taxon>
        <taxon>Teleostei</taxon>
        <taxon>Anguilliformes</taxon>
        <taxon>Anguillidae</taxon>
        <taxon>Anguilla</taxon>
    </lineage>
</organism>
<name>A0A0E9VH64_ANGAN</name>
<proteinExistence type="predicted"/>
<dbReference type="AlphaFoldDB" id="A0A0E9VH64"/>
<evidence type="ECO:0000256" key="1">
    <source>
        <dbReference type="SAM" id="MobiDB-lite"/>
    </source>
</evidence>
<protein>
    <submittedName>
        <fullName evidence="2">Uncharacterized protein</fullName>
    </submittedName>
</protein>
<evidence type="ECO:0000313" key="2">
    <source>
        <dbReference type="EMBL" id="JAH77341.1"/>
    </source>
</evidence>
<dbReference type="EMBL" id="GBXM01031236">
    <property type="protein sequence ID" value="JAH77341.1"/>
    <property type="molecule type" value="Transcribed_RNA"/>
</dbReference>
<sequence>MSRSNQTSIHESPGDACKRRKIQRNVPEQEQLSQPKFSQRSRFSKPFRNTSLNANPEEHPQNGTATGPDAR</sequence>
<feature type="compositionally biased region" description="Polar residues" evidence="1">
    <location>
        <begin position="1"/>
        <end position="10"/>
    </location>
</feature>
<feature type="compositionally biased region" description="Polar residues" evidence="1">
    <location>
        <begin position="26"/>
        <end position="54"/>
    </location>
</feature>
<reference evidence="2" key="1">
    <citation type="submission" date="2014-11" db="EMBL/GenBank/DDBJ databases">
        <authorList>
            <person name="Amaro Gonzalez C."/>
        </authorList>
    </citation>
    <scope>NUCLEOTIDE SEQUENCE</scope>
</reference>
<reference evidence="2" key="2">
    <citation type="journal article" date="2015" name="Fish Shellfish Immunol.">
        <title>Early steps in the European eel (Anguilla anguilla)-Vibrio vulnificus interaction in the gills: Role of the RtxA13 toxin.</title>
        <authorList>
            <person name="Callol A."/>
            <person name="Pajuelo D."/>
            <person name="Ebbesson L."/>
            <person name="Teles M."/>
            <person name="MacKenzie S."/>
            <person name="Amaro C."/>
        </authorList>
    </citation>
    <scope>NUCLEOTIDE SEQUENCE</scope>
</reference>